<evidence type="ECO:0000313" key="2">
    <source>
        <dbReference type="EMBL" id="KAK5793263.1"/>
    </source>
</evidence>
<feature type="region of interest" description="Disordered" evidence="1">
    <location>
        <begin position="35"/>
        <end position="60"/>
    </location>
</feature>
<evidence type="ECO:0000313" key="3">
    <source>
        <dbReference type="Proteomes" id="UP001358586"/>
    </source>
</evidence>
<gene>
    <name evidence="2" type="ORF">PVK06_034404</name>
</gene>
<proteinExistence type="predicted"/>
<reference evidence="2 3" key="1">
    <citation type="submission" date="2023-03" db="EMBL/GenBank/DDBJ databases">
        <title>WGS of Gossypium arboreum.</title>
        <authorList>
            <person name="Yu D."/>
        </authorList>
    </citation>
    <scope>NUCLEOTIDE SEQUENCE [LARGE SCALE GENOMIC DNA]</scope>
    <source>
        <tissue evidence="2">Leaf</tissue>
    </source>
</reference>
<dbReference type="EMBL" id="JARKNE010000010">
    <property type="protein sequence ID" value="KAK5793263.1"/>
    <property type="molecule type" value="Genomic_DNA"/>
</dbReference>
<sequence>MNYMLSVATYISLPRSAGTLWPLAQPPTILAAPRHQFSHHPKGGERALASSTPTTSTSYGACRKGTSLTLPISSPLRFSTRWSSIGRGSSPLAPT</sequence>
<name>A0ABR0NH01_GOSAR</name>
<evidence type="ECO:0000256" key="1">
    <source>
        <dbReference type="SAM" id="MobiDB-lite"/>
    </source>
</evidence>
<accession>A0ABR0NH01</accession>
<protein>
    <submittedName>
        <fullName evidence="2">Uncharacterized protein</fullName>
    </submittedName>
</protein>
<organism evidence="2 3">
    <name type="scientific">Gossypium arboreum</name>
    <name type="common">Tree cotton</name>
    <name type="synonym">Gossypium nanking</name>
    <dbReference type="NCBI Taxonomy" id="29729"/>
    <lineage>
        <taxon>Eukaryota</taxon>
        <taxon>Viridiplantae</taxon>
        <taxon>Streptophyta</taxon>
        <taxon>Embryophyta</taxon>
        <taxon>Tracheophyta</taxon>
        <taxon>Spermatophyta</taxon>
        <taxon>Magnoliopsida</taxon>
        <taxon>eudicotyledons</taxon>
        <taxon>Gunneridae</taxon>
        <taxon>Pentapetalae</taxon>
        <taxon>rosids</taxon>
        <taxon>malvids</taxon>
        <taxon>Malvales</taxon>
        <taxon>Malvaceae</taxon>
        <taxon>Malvoideae</taxon>
        <taxon>Gossypium</taxon>
    </lineage>
</organism>
<dbReference type="Proteomes" id="UP001358586">
    <property type="component" value="Chromosome 10"/>
</dbReference>
<keyword evidence="3" id="KW-1185">Reference proteome</keyword>
<comment type="caution">
    <text evidence="2">The sequence shown here is derived from an EMBL/GenBank/DDBJ whole genome shotgun (WGS) entry which is preliminary data.</text>
</comment>